<evidence type="ECO:0000256" key="1">
    <source>
        <dbReference type="ARBA" id="ARBA00022603"/>
    </source>
</evidence>
<name>A0A0B9AVD5_BRELN</name>
<dbReference type="PATRIC" id="fig|1703.6.peg.1120"/>
<dbReference type="PANTHER" id="PTHR43464">
    <property type="entry name" value="METHYLTRANSFERASE"/>
    <property type="match status" value="1"/>
</dbReference>
<feature type="domain" description="Methyltransferase type 12" evidence="4">
    <location>
        <begin position="44"/>
        <end position="143"/>
    </location>
</feature>
<dbReference type="AlphaFoldDB" id="A0A0B9AVD5"/>
<evidence type="ECO:0000313" key="6">
    <source>
        <dbReference type="Proteomes" id="UP000031488"/>
    </source>
</evidence>
<protein>
    <recommendedName>
        <fullName evidence="4">Methyltransferase type 12 domain-containing protein</fullName>
    </recommendedName>
</protein>
<evidence type="ECO:0000256" key="3">
    <source>
        <dbReference type="ARBA" id="ARBA00022691"/>
    </source>
</evidence>
<comment type="caution">
    <text evidence="5">The sequence shown here is derived from an EMBL/GenBank/DDBJ whole genome shotgun (WGS) entry which is preliminary data.</text>
</comment>
<sequence>MGMVHSTDLSDYAAKMRRLAHSSTDLEVDARFIDMIVPRKSTALDIGCGIGSAVAALRRAEHRAFGIDPNPEVLQVARELFDSVWFRQLSATDLSPGTMPDHQLPKRFDLILMSGNVPAFLTRVELARAFATADELLAPGGRLVVGTTTHRRGGPVDLDHCAAGTSLRLEHRYGDWHLGEFDSDSPWSVSVYSALGTRRTAGGPDGIHVLPPE</sequence>
<organism evidence="5 6">
    <name type="scientific">Brevibacterium linens</name>
    <dbReference type="NCBI Taxonomy" id="1703"/>
    <lineage>
        <taxon>Bacteria</taxon>
        <taxon>Bacillati</taxon>
        <taxon>Actinomycetota</taxon>
        <taxon>Actinomycetes</taxon>
        <taxon>Micrococcales</taxon>
        <taxon>Brevibacteriaceae</taxon>
        <taxon>Brevibacterium</taxon>
    </lineage>
</organism>
<gene>
    <name evidence="5" type="ORF">AE0388_1233</name>
</gene>
<dbReference type="EMBL" id="JTJZ01000016">
    <property type="protein sequence ID" value="KHS53290.1"/>
    <property type="molecule type" value="Genomic_DNA"/>
</dbReference>
<evidence type="ECO:0000259" key="4">
    <source>
        <dbReference type="Pfam" id="PF08242"/>
    </source>
</evidence>
<keyword evidence="1" id="KW-0489">Methyltransferase</keyword>
<evidence type="ECO:0000256" key="2">
    <source>
        <dbReference type="ARBA" id="ARBA00022679"/>
    </source>
</evidence>
<dbReference type="SUPFAM" id="SSF53335">
    <property type="entry name" value="S-adenosyl-L-methionine-dependent methyltransferases"/>
    <property type="match status" value="1"/>
</dbReference>
<dbReference type="PANTHER" id="PTHR43464:SF19">
    <property type="entry name" value="UBIQUINONE BIOSYNTHESIS O-METHYLTRANSFERASE, MITOCHONDRIAL"/>
    <property type="match status" value="1"/>
</dbReference>
<dbReference type="Gene3D" id="3.40.50.150">
    <property type="entry name" value="Vaccinia Virus protein VP39"/>
    <property type="match status" value="1"/>
</dbReference>
<dbReference type="Proteomes" id="UP000031488">
    <property type="component" value="Unassembled WGS sequence"/>
</dbReference>
<dbReference type="CDD" id="cd02440">
    <property type="entry name" value="AdoMet_MTases"/>
    <property type="match status" value="1"/>
</dbReference>
<keyword evidence="3" id="KW-0949">S-adenosyl-L-methionine</keyword>
<keyword evidence="2" id="KW-0808">Transferase</keyword>
<dbReference type="InterPro" id="IPR029063">
    <property type="entry name" value="SAM-dependent_MTases_sf"/>
</dbReference>
<accession>A0A0B9AVD5</accession>
<keyword evidence="6" id="KW-1185">Reference proteome</keyword>
<evidence type="ECO:0000313" key="5">
    <source>
        <dbReference type="EMBL" id="KHS53290.1"/>
    </source>
</evidence>
<dbReference type="InterPro" id="IPR013217">
    <property type="entry name" value="Methyltransf_12"/>
</dbReference>
<dbReference type="Pfam" id="PF08242">
    <property type="entry name" value="Methyltransf_12"/>
    <property type="match status" value="1"/>
</dbReference>
<dbReference type="GO" id="GO:0032259">
    <property type="term" value="P:methylation"/>
    <property type="evidence" value="ECO:0007669"/>
    <property type="project" value="UniProtKB-KW"/>
</dbReference>
<reference evidence="5 6" key="1">
    <citation type="submission" date="2014-11" db="EMBL/GenBank/DDBJ databases">
        <title>Draft Genome Sequence of Brevibacterium linens AE038-8.</title>
        <authorList>
            <person name="Maizel D."/>
            <person name="Utturkar S.M."/>
            <person name="Brown S.D."/>
            <person name="Ferrero M."/>
            <person name="Rosen B.P."/>
        </authorList>
    </citation>
    <scope>NUCLEOTIDE SEQUENCE [LARGE SCALE GENOMIC DNA]</scope>
    <source>
        <strain evidence="5 6">AE038-8</strain>
    </source>
</reference>
<proteinExistence type="predicted"/>
<dbReference type="GO" id="GO:0008168">
    <property type="term" value="F:methyltransferase activity"/>
    <property type="evidence" value="ECO:0007669"/>
    <property type="project" value="UniProtKB-KW"/>
</dbReference>